<feature type="domain" description="VOC" evidence="5">
    <location>
        <begin position="2"/>
        <end position="139"/>
    </location>
</feature>
<name>A0ABM4D300_HYDVU</name>
<evidence type="ECO:0000259" key="5">
    <source>
        <dbReference type="PROSITE" id="PS51819"/>
    </source>
</evidence>
<evidence type="ECO:0000256" key="2">
    <source>
        <dbReference type="ARBA" id="ARBA00005877"/>
    </source>
</evidence>
<protein>
    <submittedName>
        <fullName evidence="7">4-hydroxyphenylpyruvate dioxygenase-like protein isoform X1</fullName>
    </submittedName>
</protein>
<dbReference type="InterPro" id="IPR037523">
    <property type="entry name" value="VOC_core"/>
</dbReference>
<keyword evidence="6" id="KW-1185">Reference proteome</keyword>
<evidence type="ECO:0000256" key="4">
    <source>
        <dbReference type="ARBA" id="ARBA00023004"/>
    </source>
</evidence>
<dbReference type="Gene3D" id="3.10.180.10">
    <property type="entry name" value="2,3-Dihydroxybiphenyl 1,2-Dioxygenase, domain 1"/>
    <property type="match status" value="2"/>
</dbReference>
<gene>
    <name evidence="7" type="primary">LOC100203982</name>
</gene>
<comment type="similarity">
    <text evidence="2">Belongs to the 4HPPD family.</text>
</comment>
<dbReference type="PROSITE" id="PS51819">
    <property type="entry name" value="VOC"/>
    <property type="match status" value="2"/>
</dbReference>
<keyword evidence="4" id="KW-0408">Iron</keyword>
<organism evidence="6 7">
    <name type="scientific">Hydra vulgaris</name>
    <name type="common">Hydra</name>
    <name type="synonym">Hydra attenuata</name>
    <dbReference type="NCBI Taxonomy" id="6087"/>
    <lineage>
        <taxon>Eukaryota</taxon>
        <taxon>Metazoa</taxon>
        <taxon>Cnidaria</taxon>
        <taxon>Hydrozoa</taxon>
        <taxon>Hydroidolina</taxon>
        <taxon>Anthoathecata</taxon>
        <taxon>Aplanulata</taxon>
        <taxon>Hydridae</taxon>
        <taxon>Hydra</taxon>
    </lineage>
</organism>
<comment type="cofactor">
    <cofactor evidence="1">
        <name>Fe cation</name>
        <dbReference type="ChEBI" id="CHEBI:24875"/>
    </cofactor>
</comment>
<evidence type="ECO:0000256" key="3">
    <source>
        <dbReference type="ARBA" id="ARBA00022737"/>
    </source>
</evidence>
<dbReference type="Proteomes" id="UP001652625">
    <property type="component" value="Chromosome 12"/>
</dbReference>
<evidence type="ECO:0000256" key="1">
    <source>
        <dbReference type="ARBA" id="ARBA00001962"/>
    </source>
</evidence>
<dbReference type="PANTHER" id="PTHR11959">
    <property type="entry name" value="4-HYDROXYPHENYLPYRUVATE DIOXYGENASE"/>
    <property type="match status" value="1"/>
</dbReference>
<feature type="domain" description="VOC" evidence="5">
    <location>
        <begin position="165"/>
        <end position="341"/>
    </location>
</feature>
<dbReference type="RefSeq" id="XP_065668637.1">
    <property type="nucleotide sequence ID" value="XM_065812565.1"/>
</dbReference>
<keyword evidence="3" id="KW-0677">Repeat</keyword>
<proteinExistence type="inferred from homology"/>
<dbReference type="InterPro" id="IPR005956">
    <property type="entry name" value="4OHPhenylPyrv_dOase"/>
</dbReference>
<accession>A0ABM4D300</accession>
<dbReference type="GeneID" id="100203982"/>
<dbReference type="InterPro" id="IPR029068">
    <property type="entry name" value="Glyas_Bleomycin-R_OHBP_Dase"/>
</dbReference>
<evidence type="ECO:0000313" key="7">
    <source>
        <dbReference type="RefSeq" id="XP_065668637.1"/>
    </source>
</evidence>
<sequence length="393" mass="44925">MRIHHLNVRCTDIEKSCKSFCQLYGFKIFGYWFPTSSQDEMRFVLILNGIIICLSKSSDIDTVDDVAYCVESVKKSCDIVKTNGGQVLEQPHYLDCIQQSKVTLDNGSCNCYSSKCKNYIEKAVIKSPIGNLKHTLLNTDFYDGIFLPGFTQISKETKSNVSIDSIDHIAMAVEYGNANKYMTWYKNCFNFSRFVTSKLENDFGLVIQTKDKDSGLRLLTLNKHPCSELAMQSFDVEAHNDSVKFVFGESLSQNESDQITLFLKKHKGEGIQHIAFHTKSIIQDSLTWITNGVSFIKPPYQYYEEISSTLDILNKKDDIVALRDIGILIDAEHISSTEQNRFLYQIFTHPVLDTKTFFFELVYRNNANGFGAGNIKALWRAMDKYLQDVKEFL</sequence>
<dbReference type="SUPFAM" id="SSF54593">
    <property type="entry name" value="Glyoxalase/Bleomycin resistance protein/Dihydroxybiphenyl dioxygenase"/>
    <property type="match status" value="1"/>
</dbReference>
<evidence type="ECO:0000313" key="6">
    <source>
        <dbReference type="Proteomes" id="UP001652625"/>
    </source>
</evidence>
<reference evidence="7" key="1">
    <citation type="submission" date="2025-08" db="UniProtKB">
        <authorList>
            <consortium name="RefSeq"/>
        </authorList>
    </citation>
    <scope>IDENTIFICATION</scope>
</reference>
<dbReference type="PANTHER" id="PTHR11959:SF10">
    <property type="entry name" value="4-HYDROXYPHENYLPYRUVATE DIOXYGENASE-LIKE PROTEIN"/>
    <property type="match status" value="1"/>
</dbReference>